<protein>
    <submittedName>
        <fullName evidence="3">Metallophosphoesterase</fullName>
    </submittedName>
</protein>
<dbReference type="SUPFAM" id="SSF56300">
    <property type="entry name" value="Metallo-dependent phosphatases"/>
    <property type="match status" value="1"/>
</dbReference>
<dbReference type="CDD" id="cd00838">
    <property type="entry name" value="MPP_superfamily"/>
    <property type="match status" value="1"/>
</dbReference>
<dbReference type="PATRIC" id="fig|1423734.3.peg.3229"/>
<organism evidence="3 4">
    <name type="scientific">Agrilactobacillus composti DSM 18527 = JCM 14202</name>
    <dbReference type="NCBI Taxonomy" id="1423734"/>
    <lineage>
        <taxon>Bacteria</taxon>
        <taxon>Bacillati</taxon>
        <taxon>Bacillota</taxon>
        <taxon>Bacilli</taxon>
        <taxon>Lactobacillales</taxon>
        <taxon>Lactobacillaceae</taxon>
        <taxon>Agrilactobacillus</taxon>
    </lineage>
</organism>
<reference evidence="3 4" key="1">
    <citation type="journal article" date="2015" name="Genome Announc.">
        <title>Expanding the biotechnology potential of lactobacilli through comparative genomics of 213 strains and associated genera.</title>
        <authorList>
            <person name="Sun Z."/>
            <person name="Harris H.M."/>
            <person name="McCann A."/>
            <person name="Guo C."/>
            <person name="Argimon S."/>
            <person name="Zhang W."/>
            <person name="Yang X."/>
            <person name="Jeffery I.B."/>
            <person name="Cooney J.C."/>
            <person name="Kagawa T.F."/>
            <person name="Liu W."/>
            <person name="Song Y."/>
            <person name="Salvetti E."/>
            <person name="Wrobel A."/>
            <person name="Rasinkangas P."/>
            <person name="Parkhill J."/>
            <person name="Rea M.C."/>
            <person name="O'Sullivan O."/>
            <person name="Ritari J."/>
            <person name="Douillard F.P."/>
            <person name="Paul Ross R."/>
            <person name="Yang R."/>
            <person name="Briner A.E."/>
            <person name="Felis G.E."/>
            <person name="de Vos W.M."/>
            <person name="Barrangou R."/>
            <person name="Klaenhammer T.R."/>
            <person name="Caufield P.W."/>
            <person name="Cui Y."/>
            <person name="Zhang H."/>
            <person name="O'Toole P.W."/>
        </authorList>
    </citation>
    <scope>NUCLEOTIDE SEQUENCE [LARGE SCALE GENOMIC DNA]</scope>
    <source>
        <strain evidence="3 4">DSM 18527</strain>
    </source>
</reference>
<dbReference type="GO" id="GO:0005737">
    <property type="term" value="C:cytoplasm"/>
    <property type="evidence" value="ECO:0007669"/>
    <property type="project" value="TreeGrafter"/>
</dbReference>
<feature type="domain" description="Calcineurin-like phosphoesterase" evidence="2">
    <location>
        <begin position="1"/>
        <end position="182"/>
    </location>
</feature>
<dbReference type="GO" id="GO:0016791">
    <property type="term" value="F:phosphatase activity"/>
    <property type="evidence" value="ECO:0007669"/>
    <property type="project" value="TreeGrafter"/>
</dbReference>
<evidence type="ECO:0000256" key="1">
    <source>
        <dbReference type="ARBA" id="ARBA00008950"/>
    </source>
</evidence>
<name>X0PNQ4_9LACO</name>
<evidence type="ECO:0000259" key="2">
    <source>
        <dbReference type="Pfam" id="PF12850"/>
    </source>
</evidence>
<dbReference type="OrthoDB" id="9813918at2"/>
<dbReference type="eggNOG" id="COG0639">
    <property type="taxonomic scope" value="Bacteria"/>
</dbReference>
<dbReference type="InterPro" id="IPR024654">
    <property type="entry name" value="Calcineurin-like_PHP_lpxH"/>
</dbReference>
<dbReference type="RefSeq" id="WP_035450906.1">
    <property type="nucleotide sequence ID" value="NZ_AZGA01000057.1"/>
</dbReference>
<gene>
    <name evidence="3" type="ORF">FC83_GL003180</name>
</gene>
<evidence type="ECO:0000313" key="4">
    <source>
        <dbReference type="Proteomes" id="UP000051236"/>
    </source>
</evidence>
<proteinExistence type="inferred from homology"/>
<dbReference type="EMBL" id="AZGA01000057">
    <property type="protein sequence ID" value="KRM33099.1"/>
    <property type="molecule type" value="Genomic_DNA"/>
</dbReference>
<dbReference type="InterPro" id="IPR011152">
    <property type="entry name" value="Pesterase_MJ0912"/>
</dbReference>
<comment type="similarity">
    <text evidence="1">Belongs to the metallophosphoesterase superfamily. YfcE family.</text>
</comment>
<dbReference type="PIRSF" id="PIRSF000883">
    <property type="entry name" value="Pesterase_MJ0912"/>
    <property type="match status" value="1"/>
</dbReference>
<dbReference type="AlphaFoldDB" id="X0PNQ4"/>
<comment type="caution">
    <text evidence="3">The sequence shown here is derived from an EMBL/GenBank/DDBJ whole genome shotgun (WGS) entry which is preliminary data.</text>
</comment>
<accession>X0PNQ4</accession>
<keyword evidence="4" id="KW-1185">Reference proteome</keyword>
<dbReference type="InterPro" id="IPR029052">
    <property type="entry name" value="Metallo-depent_PP-like"/>
</dbReference>
<dbReference type="PANTHER" id="PTHR42850">
    <property type="entry name" value="METALLOPHOSPHOESTERASE"/>
    <property type="match status" value="1"/>
</dbReference>
<sequence>MKIAALYDIHGNYPALAAISKQLTTLAPDLIVFGGDLISGPMPLKTLALIKKLEQQYSTVSIMGNNDQDVIDAANGQPLQMSDHGQQQIQWVAKQLNDQQITALKRLQPNVTLGNYFFCHAVAGDNRTIFTPHSDIQKIQKLFAGIQAPFIICGHTHIQFKLKLGDQEIINAGSVGMPFSNQAGAQWLWLTEQTAEFKTTPVAKPAAIKAMQTSSFPFLSEFIDANVKHTTSLAAAYKILDQLTNQQ</sequence>
<dbReference type="InterPro" id="IPR050126">
    <property type="entry name" value="Ap4A_hydrolase"/>
</dbReference>
<dbReference type="PANTHER" id="PTHR42850:SF2">
    <property type="entry name" value="BLL5683 PROTEIN"/>
    <property type="match status" value="1"/>
</dbReference>
<dbReference type="Proteomes" id="UP000051236">
    <property type="component" value="Unassembled WGS sequence"/>
</dbReference>
<dbReference type="Pfam" id="PF12850">
    <property type="entry name" value="Metallophos_2"/>
    <property type="match status" value="1"/>
</dbReference>
<evidence type="ECO:0000313" key="3">
    <source>
        <dbReference type="EMBL" id="KRM33099.1"/>
    </source>
</evidence>
<dbReference type="STRING" id="1423734.FC83_GL003180"/>
<dbReference type="Gene3D" id="3.60.21.10">
    <property type="match status" value="1"/>
</dbReference>